<evidence type="ECO:0000256" key="1">
    <source>
        <dbReference type="ARBA" id="ARBA00022908"/>
    </source>
</evidence>
<keyword evidence="6" id="KW-0175">Coiled coil</keyword>
<organism evidence="9 10">
    <name type="scientific">Carnobacterium divergens</name>
    <name type="common">Lactobacillus divergens</name>
    <dbReference type="NCBI Taxonomy" id="2748"/>
    <lineage>
        <taxon>Bacteria</taxon>
        <taxon>Bacillati</taxon>
        <taxon>Bacillota</taxon>
        <taxon>Bacilli</taxon>
        <taxon>Lactobacillales</taxon>
        <taxon>Carnobacteriaceae</taxon>
        <taxon>Carnobacterium</taxon>
    </lineage>
</organism>
<dbReference type="PROSITE" id="PS51737">
    <property type="entry name" value="RECOMBINASE_DNA_BIND"/>
    <property type="match status" value="1"/>
</dbReference>
<dbReference type="PANTHER" id="PTHR30461">
    <property type="entry name" value="DNA-INVERTASE FROM LAMBDOID PROPHAGE"/>
    <property type="match status" value="1"/>
</dbReference>
<proteinExistence type="predicted"/>
<dbReference type="InterPro" id="IPR038109">
    <property type="entry name" value="DNA_bind_recomb_sf"/>
</dbReference>
<keyword evidence="2" id="KW-0238">DNA-binding</keyword>
<feature type="coiled-coil region" evidence="6">
    <location>
        <begin position="352"/>
        <end position="421"/>
    </location>
</feature>
<dbReference type="GO" id="GO:0015074">
    <property type="term" value="P:DNA integration"/>
    <property type="evidence" value="ECO:0007669"/>
    <property type="project" value="UniProtKB-KW"/>
</dbReference>
<gene>
    <name evidence="9" type="ORF">CKN69_11875</name>
</gene>
<dbReference type="PROSITE" id="PS00397">
    <property type="entry name" value="RECOMBINASES_1"/>
    <property type="match status" value="1"/>
</dbReference>
<dbReference type="AlphaFoldDB" id="A0A7Z8G482"/>
<dbReference type="SMART" id="SM00857">
    <property type="entry name" value="Resolvase"/>
    <property type="match status" value="1"/>
</dbReference>
<dbReference type="Pfam" id="PF00239">
    <property type="entry name" value="Resolvase"/>
    <property type="match status" value="1"/>
</dbReference>
<dbReference type="RefSeq" id="WP_135026563.1">
    <property type="nucleotide sequence ID" value="NZ_JBFUWP010000012.1"/>
</dbReference>
<dbReference type="InterPro" id="IPR025827">
    <property type="entry name" value="Zn_ribbon_recom_dom"/>
</dbReference>
<dbReference type="Gene3D" id="3.90.1750.20">
    <property type="entry name" value="Putative Large Serine Recombinase, Chain B, Domain 2"/>
    <property type="match status" value="1"/>
</dbReference>
<evidence type="ECO:0000259" key="7">
    <source>
        <dbReference type="PROSITE" id="PS51736"/>
    </source>
</evidence>
<dbReference type="InterPro" id="IPR006119">
    <property type="entry name" value="Resolv_N"/>
</dbReference>
<keyword evidence="1" id="KW-0229">DNA integration</keyword>
<dbReference type="InterPro" id="IPR036162">
    <property type="entry name" value="Resolvase-like_N_sf"/>
</dbReference>
<feature type="domain" description="Recombinase" evidence="8">
    <location>
        <begin position="161"/>
        <end position="261"/>
    </location>
</feature>
<evidence type="ECO:0000313" key="9">
    <source>
        <dbReference type="EMBL" id="TFJ23599.1"/>
    </source>
</evidence>
<reference evidence="9 10" key="1">
    <citation type="journal article" date="2018" name="Int. J. Food Microbiol.">
        <title>Growth of Carnobacterium spp. isolated from chilled vacuum-packaged meat under relevant acidic conditions.</title>
        <authorList>
            <person name="Zhang P."/>
            <person name="Badoni M."/>
            <person name="Ganzle M."/>
            <person name="Yang X."/>
        </authorList>
    </citation>
    <scope>NUCLEOTIDE SEQUENCE [LARGE SCALE GENOMIC DNA]</scope>
    <source>
        <strain evidence="9 10">B2</strain>
    </source>
</reference>
<dbReference type="Proteomes" id="UP000297938">
    <property type="component" value="Unassembled WGS sequence"/>
</dbReference>
<name>A0A7Z8G482_CARDV</name>
<dbReference type="SUPFAM" id="SSF53041">
    <property type="entry name" value="Resolvase-like"/>
    <property type="match status" value="1"/>
</dbReference>
<evidence type="ECO:0000313" key="10">
    <source>
        <dbReference type="Proteomes" id="UP000297938"/>
    </source>
</evidence>
<evidence type="ECO:0008006" key="11">
    <source>
        <dbReference type="Google" id="ProtNLM"/>
    </source>
</evidence>
<keyword evidence="3" id="KW-0233">DNA recombination</keyword>
<dbReference type="GO" id="GO:0000150">
    <property type="term" value="F:DNA strand exchange activity"/>
    <property type="evidence" value="ECO:0007669"/>
    <property type="project" value="InterPro"/>
</dbReference>
<dbReference type="EMBL" id="NRPP01000018">
    <property type="protein sequence ID" value="TFJ23599.1"/>
    <property type="molecule type" value="Genomic_DNA"/>
</dbReference>
<dbReference type="Pfam" id="PF07508">
    <property type="entry name" value="Recombinase"/>
    <property type="match status" value="1"/>
</dbReference>
<evidence type="ECO:0000256" key="5">
    <source>
        <dbReference type="PROSITE-ProRule" id="PRU10137"/>
    </source>
</evidence>
<feature type="active site" description="O-(5'-phospho-DNA)-serine intermediate" evidence="4 5">
    <location>
        <position position="11"/>
    </location>
</feature>
<evidence type="ECO:0000256" key="6">
    <source>
        <dbReference type="SAM" id="Coils"/>
    </source>
</evidence>
<dbReference type="InterPro" id="IPR006118">
    <property type="entry name" value="Recombinase_CS"/>
</dbReference>
<dbReference type="InterPro" id="IPR050639">
    <property type="entry name" value="SSR_resolvase"/>
</dbReference>
<dbReference type="CDD" id="cd00338">
    <property type="entry name" value="Ser_Recombinase"/>
    <property type="match status" value="1"/>
</dbReference>
<dbReference type="GO" id="GO:0003677">
    <property type="term" value="F:DNA binding"/>
    <property type="evidence" value="ECO:0007669"/>
    <property type="project" value="UniProtKB-KW"/>
</dbReference>
<evidence type="ECO:0000256" key="3">
    <source>
        <dbReference type="ARBA" id="ARBA00023172"/>
    </source>
</evidence>
<dbReference type="InterPro" id="IPR011109">
    <property type="entry name" value="DNA_bind_recombinase_dom"/>
</dbReference>
<dbReference type="Pfam" id="PF13408">
    <property type="entry name" value="Zn_ribbon_recom"/>
    <property type="match status" value="1"/>
</dbReference>
<evidence type="ECO:0000256" key="4">
    <source>
        <dbReference type="PIRSR" id="PIRSR606118-50"/>
    </source>
</evidence>
<sequence>MNRVALYVRVSTTEQANEGYSISAQTEKLTNYAKAKDYQIVGTYTDPGISGAKLDRPALQNMITDIEKGMIDIVLVYKLDRLSRSQKNTLYLIEDVFLKNKVDFISMNESFDTSTSFGRAMIGILSVFAQLERDAITERTRMGKIERAKEGKWQGGGNFAPFGYRYENDILKVNEFEKIIVQEMFDLYLEGYGTNKIAEILGTKYPGKVKSPNLVKGILRNKIYIGKINFAGEIYDGLHETFIDKKIFQNVQEIYGKRANKTYKGDYNQKGLLLGKIYCAKCGAKYYRQVTGSVKYRYVKYACYSQNRSLSSKTMVKDRNCVNKRYNADELEQSTIDKINKLTVAELTSTTNLKLLDNRKTIEKEIKNLESQINKLVDLFQLGNISTELLSSRIDNLNIQKNNLEMELSKLKKVKTKKEIESKLQTLKDFDWDTETTINKIKMIDEFIDKITINDDEVLIHWRL</sequence>
<protein>
    <recommendedName>
        <fullName evidence="11">Recombinase family protein</fullName>
    </recommendedName>
</protein>
<evidence type="ECO:0000256" key="2">
    <source>
        <dbReference type="ARBA" id="ARBA00023125"/>
    </source>
</evidence>
<feature type="domain" description="Resolvase/invertase-type recombinase catalytic" evidence="7">
    <location>
        <begin position="3"/>
        <end position="151"/>
    </location>
</feature>
<comment type="caution">
    <text evidence="9">The sequence shown here is derived from an EMBL/GenBank/DDBJ whole genome shotgun (WGS) entry which is preliminary data.</text>
</comment>
<dbReference type="PANTHER" id="PTHR30461:SF23">
    <property type="entry name" value="DNA RECOMBINASE-RELATED"/>
    <property type="match status" value="1"/>
</dbReference>
<dbReference type="PROSITE" id="PS51736">
    <property type="entry name" value="RECOMBINASES_3"/>
    <property type="match status" value="1"/>
</dbReference>
<accession>A0A7Z8G482</accession>
<evidence type="ECO:0000259" key="8">
    <source>
        <dbReference type="PROSITE" id="PS51737"/>
    </source>
</evidence>
<dbReference type="Gene3D" id="3.40.50.1390">
    <property type="entry name" value="Resolvase, N-terminal catalytic domain"/>
    <property type="match status" value="1"/>
</dbReference>